<name>A4BFV3_9GAMM</name>
<dbReference type="InterPro" id="IPR000594">
    <property type="entry name" value="ThiF_NAD_FAD-bd"/>
</dbReference>
<evidence type="ECO:0000259" key="1">
    <source>
        <dbReference type="Pfam" id="PF00899"/>
    </source>
</evidence>
<dbReference type="GO" id="GO:0061504">
    <property type="term" value="P:cyclic threonylcarbamoyladenosine biosynthetic process"/>
    <property type="evidence" value="ECO:0007669"/>
    <property type="project" value="TreeGrafter"/>
</dbReference>
<accession>A4BFV3</accession>
<reference evidence="2 3" key="1">
    <citation type="submission" date="2006-02" db="EMBL/GenBank/DDBJ databases">
        <authorList>
            <person name="Pinhassi J."/>
            <person name="Pedros-Alio C."/>
            <person name="Ferriera S."/>
            <person name="Johnson J."/>
            <person name="Kravitz S."/>
            <person name="Halpern A."/>
            <person name="Remington K."/>
            <person name="Beeson K."/>
            <person name="Tran B."/>
            <person name="Rogers Y.-H."/>
            <person name="Friedman R."/>
            <person name="Venter J.C."/>
        </authorList>
    </citation>
    <scope>NUCLEOTIDE SEQUENCE [LARGE SCALE GENOMIC DNA]</scope>
    <source>
        <strain evidence="2 3">MED297</strain>
    </source>
</reference>
<dbReference type="Pfam" id="PF00899">
    <property type="entry name" value="ThiF"/>
    <property type="match status" value="1"/>
</dbReference>
<dbReference type="Proteomes" id="UP000005953">
    <property type="component" value="Unassembled WGS sequence"/>
</dbReference>
<comment type="caution">
    <text evidence="2">The sequence shown here is derived from an EMBL/GenBank/DDBJ whole genome shotgun (WGS) entry which is preliminary data.</text>
</comment>
<protein>
    <recommendedName>
        <fullName evidence="1">THIF-type NAD/FAD binding fold domain-containing protein</fullName>
    </recommendedName>
</protein>
<sequence length="298" mass="32461">MSFSTDKAFSRNRGLISDHEQQRLLTQLVVIPGCGGIGSTVAETLARLGVGRFRLCDPDTFDVANFNRQLGATLTTVGQNKAEAVAERIWQINPEAQIEIVNQPVSRDNASDFVAGASLVLDGLDFFALTARRALFKAASDTGIPAMTAAPLGFSGTLQVFLPDRGLSFDRFYDFRAEDSSAEQVIKFLVGLSPAGLHRPYMDFSRVSIQDKNGPSSILGTQMAASLIGGQALQLLLNRQAVRSAPWCLQMDVYRQKAVRRFVPGGNRFPLQKLKIALVRRAFRQNGLLGAMADLKLG</sequence>
<dbReference type="OrthoDB" id="272552at2"/>
<dbReference type="GO" id="GO:0008641">
    <property type="term" value="F:ubiquitin-like modifier activating enzyme activity"/>
    <property type="evidence" value="ECO:0007669"/>
    <property type="project" value="InterPro"/>
</dbReference>
<dbReference type="GO" id="GO:0061503">
    <property type="term" value="F:tRNA threonylcarbamoyladenosine dehydratase"/>
    <property type="evidence" value="ECO:0007669"/>
    <property type="project" value="TreeGrafter"/>
</dbReference>
<feature type="domain" description="THIF-type NAD/FAD binding fold" evidence="1">
    <location>
        <begin position="10"/>
        <end position="262"/>
    </location>
</feature>
<dbReference type="HOGENOM" id="CLU_013325_3_0_6"/>
<dbReference type="EMBL" id="AAOE01000014">
    <property type="protein sequence ID" value="EAR08971.1"/>
    <property type="molecule type" value="Genomic_DNA"/>
</dbReference>
<dbReference type="RefSeq" id="WP_008047548.1">
    <property type="nucleotide sequence ID" value="NZ_CH724154.1"/>
</dbReference>
<keyword evidence="3" id="KW-1185">Reference proteome</keyword>
<dbReference type="NCBIfam" id="NF006077">
    <property type="entry name" value="PRK08223.1"/>
    <property type="match status" value="1"/>
</dbReference>
<dbReference type="PANTHER" id="PTHR43267">
    <property type="entry name" value="TRNA THREONYLCARBAMOYLADENOSINE DEHYDRATASE"/>
    <property type="match status" value="1"/>
</dbReference>
<dbReference type="STRING" id="314283.MED297_03742"/>
<dbReference type="InterPro" id="IPR045886">
    <property type="entry name" value="ThiF/MoeB/HesA"/>
</dbReference>
<evidence type="ECO:0000313" key="2">
    <source>
        <dbReference type="EMBL" id="EAR08971.1"/>
    </source>
</evidence>
<dbReference type="InterPro" id="IPR035985">
    <property type="entry name" value="Ubiquitin-activating_enz"/>
</dbReference>
<gene>
    <name evidence="2" type="ORF">MED297_03742</name>
</gene>
<dbReference type="PANTHER" id="PTHR43267:SF1">
    <property type="entry name" value="TRNA THREONYLCARBAMOYLADENOSINE DEHYDRATASE"/>
    <property type="match status" value="1"/>
</dbReference>
<organism evidence="2 3">
    <name type="scientific">Reinekea blandensis MED297</name>
    <dbReference type="NCBI Taxonomy" id="314283"/>
    <lineage>
        <taxon>Bacteria</taxon>
        <taxon>Pseudomonadati</taxon>
        <taxon>Pseudomonadota</taxon>
        <taxon>Gammaproteobacteria</taxon>
        <taxon>Oceanospirillales</taxon>
        <taxon>Saccharospirillaceae</taxon>
        <taxon>Reinekea</taxon>
    </lineage>
</organism>
<dbReference type="AlphaFoldDB" id="A4BFV3"/>
<dbReference type="Gene3D" id="3.40.50.720">
    <property type="entry name" value="NAD(P)-binding Rossmann-like Domain"/>
    <property type="match status" value="1"/>
</dbReference>
<proteinExistence type="predicted"/>
<evidence type="ECO:0000313" key="3">
    <source>
        <dbReference type="Proteomes" id="UP000005953"/>
    </source>
</evidence>
<dbReference type="SUPFAM" id="SSF69572">
    <property type="entry name" value="Activating enzymes of the ubiquitin-like proteins"/>
    <property type="match status" value="1"/>
</dbReference>